<protein>
    <submittedName>
        <fullName evidence="1">Uncharacterized protein</fullName>
    </submittedName>
</protein>
<comment type="caution">
    <text evidence="1">The sequence shown here is derived from an EMBL/GenBank/DDBJ whole genome shotgun (WGS) entry which is preliminary data.</text>
</comment>
<name>A0ACB9JPW4_9ASTR</name>
<sequence length="145" mass="16524">MDPPFVVIDLSKLHGINVDVEDGSVWVETGAIVCELYCRVGELYYLVVEKSKTHGIAAGICTSLGVGVFPRQAYVNYRDFDLRMNDKYGDDTSFVKASSWGTKYLKQNFDRLVKIKTEFDPRNFFKHEQSIPLLPLKSEVQHSEL</sequence>
<accession>A0ACB9JPW4</accession>
<gene>
    <name evidence="1" type="ORF">L1987_09622</name>
</gene>
<proteinExistence type="predicted"/>
<dbReference type="EMBL" id="CM042020">
    <property type="protein sequence ID" value="KAI3822041.1"/>
    <property type="molecule type" value="Genomic_DNA"/>
</dbReference>
<organism evidence="1 2">
    <name type="scientific">Smallanthus sonchifolius</name>
    <dbReference type="NCBI Taxonomy" id="185202"/>
    <lineage>
        <taxon>Eukaryota</taxon>
        <taxon>Viridiplantae</taxon>
        <taxon>Streptophyta</taxon>
        <taxon>Embryophyta</taxon>
        <taxon>Tracheophyta</taxon>
        <taxon>Spermatophyta</taxon>
        <taxon>Magnoliopsida</taxon>
        <taxon>eudicotyledons</taxon>
        <taxon>Gunneridae</taxon>
        <taxon>Pentapetalae</taxon>
        <taxon>asterids</taxon>
        <taxon>campanulids</taxon>
        <taxon>Asterales</taxon>
        <taxon>Asteraceae</taxon>
        <taxon>Asteroideae</taxon>
        <taxon>Heliantheae alliance</taxon>
        <taxon>Millerieae</taxon>
        <taxon>Smallanthus</taxon>
    </lineage>
</organism>
<reference evidence="1 2" key="2">
    <citation type="journal article" date="2022" name="Mol. Ecol. Resour.">
        <title>The genomes of chicory, endive, great burdock and yacon provide insights into Asteraceae paleo-polyploidization history and plant inulin production.</title>
        <authorList>
            <person name="Fan W."/>
            <person name="Wang S."/>
            <person name="Wang H."/>
            <person name="Wang A."/>
            <person name="Jiang F."/>
            <person name="Liu H."/>
            <person name="Zhao H."/>
            <person name="Xu D."/>
            <person name="Zhang Y."/>
        </authorList>
    </citation>
    <scope>NUCLEOTIDE SEQUENCE [LARGE SCALE GENOMIC DNA]</scope>
    <source>
        <strain evidence="2">cv. Yunnan</strain>
        <tissue evidence="1">Leaves</tissue>
    </source>
</reference>
<evidence type="ECO:0000313" key="2">
    <source>
        <dbReference type="Proteomes" id="UP001056120"/>
    </source>
</evidence>
<dbReference type="Proteomes" id="UP001056120">
    <property type="component" value="Linkage Group LG03"/>
</dbReference>
<keyword evidence="2" id="KW-1185">Reference proteome</keyword>
<reference evidence="2" key="1">
    <citation type="journal article" date="2022" name="Mol. Ecol. Resour.">
        <title>The genomes of chicory, endive, great burdock and yacon provide insights into Asteraceae palaeo-polyploidization history and plant inulin production.</title>
        <authorList>
            <person name="Fan W."/>
            <person name="Wang S."/>
            <person name="Wang H."/>
            <person name="Wang A."/>
            <person name="Jiang F."/>
            <person name="Liu H."/>
            <person name="Zhao H."/>
            <person name="Xu D."/>
            <person name="Zhang Y."/>
        </authorList>
    </citation>
    <scope>NUCLEOTIDE SEQUENCE [LARGE SCALE GENOMIC DNA]</scope>
    <source>
        <strain evidence="2">cv. Yunnan</strain>
    </source>
</reference>
<evidence type="ECO:0000313" key="1">
    <source>
        <dbReference type="EMBL" id="KAI3822041.1"/>
    </source>
</evidence>